<evidence type="ECO:0000259" key="6">
    <source>
        <dbReference type="Pfam" id="PF08281"/>
    </source>
</evidence>
<accession>A0A4Q1JN65</accession>
<dbReference type="GO" id="GO:0003677">
    <property type="term" value="F:DNA binding"/>
    <property type="evidence" value="ECO:0007669"/>
    <property type="project" value="InterPro"/>
</dbReference>
<name>A0A4Q1JN65_9BACT</name>
<evidence type="ECO:0000256" key="2">
    <source>
        <dbReference type="ARBA" id="ARBA00023015"/>
    </source>
</evidence>
<evidence type="ECO:0000313" key="7">
    <source>
        <dbReference type="EMBL" id="RXQ95546.1"/>
    </source>
</evidence>
<evidence type="ECO:0000256" key="3">
    <source>
        <dbReference type="ARBA" id="ARBA00023082"/>
    </source>
</evidence>
<dbReference type="SUPFAM" id="SSF88946">
    <property type="entry name" value="Sigma2 domain of RNA polymerase sigma factors"/>
    <property type="match status" value="1"/>
</dbReference>
<dbReference type="GO" id="GO:0006352">
    <property type="term" value="P:DNA-templated transcription initiation"/>
    <property type="evidence" value="ECO:0007669"/>
    <property type="project" value="InterPro"/>
</dbReference>
<dbReference type="InterPro" id="IPR014284">
    <property type="entry name" value="RNA_pol_sigma-70_dom"/>
</dbReference>
<dbReference type="NCBIfam" id="TIGR02937">
    <property type="entry name" value="sigma70-ECF"/>
    <property type="match status" value="1"/>
</dbReference>
<dbReference type="InterPro" id="IPR039425">
    <property type="entry name" value="RNA_pol_sigma-70-like"/>
</dbReference>
<gene>
    <name evidence="7" type="ORF">EO244_06690</name>
</gene>
<evidence type="ECO:0000256" key="4">
    <source>
        <dbReference type="ARBA" id="ARBA00023163"/>
    </source>
</evidence>
<dbReference type="RefSeq" id="WP_129253885.1">
    <property type="nucleotide sequence ID" value="NZ_SAXA01000005.1"/>
</dbReference>
<dbReference type="PANTHER" id="PTHR43133">
    <property type="entry name" value="RNA POLYMERASE ECF-TYPE SIGMA FACTO"/>
    <property type="match status" value="1"/>
</dbReference>
<reference evidence="7 8" key="1">
    <citation type="submission" date="2019-01" db="EMBL/GenBank/DDBJ databases">
        <title>Ancylomarina salipaludis sp. nov., isolated from a salt marsh.</title>
        <authorList>
            <person name="Yoon J.-H."/>
        </authorList>
    </citation>
    <scope>NUCLEOTIDE SEQUENCE [LARGE SCALE GENOMIC DNA]</scope>
    <source>
        <strain evidence="7 8">SHSM-M15</strain>
    </source>
</reference>
<dbReference type="InterPro" id="IPR013325">
    <property type="entry name" value="RNA_pol_sigma_r2"/>
</dbReference>
<keyword evidence="8" id="KW-1185">Reference proteome</keyword>
<dbReference type="InterPro" id="IPR036388">
    <property type="entry name" value="WH-like_DNA-bd_sf"/>
</dbReference>
<proteinExistence type="inferred from homology"/>
<dbReference type="AlphaFoldDB" id="A0A4Q1JN65"/>
<dbReference type="GO" id="GO:0016987">
    <property type="term" value="F:sigma factor activity"/>
    <property type="evidence" value="ECO:0007669"/>
    <property type="project" value="UniProtKB-KW"/>
</dbReference>
<dbReference type="InterPro" id="IPR013324">
    <property type="entry name" value="RNA_pol_sigma_r3/r4-like"/>
</dbReference>
<dbReference type="SUPFAM" id="SSF88659">
    <property type="entry name" value="Sigma3 and sigma4 domains of RNA polymerase sigma factors"/>
    <property type="match status" value="1"/>
</dbReference>
<comment type="similarity">
    <text evidence="1">Belongs to the sigma-70 factor family. ECF subfamily.</text>
</comment>
<evidence type="ECO:0000259" key="5">
    <source>
        <dbReference type="Pfam" id="PF04542"/>
    </source>
</evidence>
<keyword evidence="3" id="KW-0731">Sigma factor</keyword>
<organism evidence="7 8">
    <name type="scientific">Ancylomarina salipaludis</name>
    <dbReference type="NCBI Taxonomy" id="2501299"/>
    <lineage>
        <taxon>Bacteria</taxon>
        <taxon>Pseudomonadati</taxon>
        <taxon>Bacteroidota</taxon>
        <taxon>Bacteroidia</taxon>
        <taxon>Marinilabiliales</taxon>
        <taxon>Marinifilaceae</taxon>
        <taxon>Ancylomarina</taxon>
    </lineage>
</organism>
<keyword evidence="4" id="KW-0804">Transcription</keyword>
<dbReference type="EMBL" id="SAXA01000005">
    <property type="protein sequence ID" value="RXQ95546.1"/>
    <property type="molecule type" value="Genomic_DNA"/>
</dbReference>
<dbReference type="Pfam" id="PF04542">
    <property type="entry name" value="Sigma70_r2"/>
    <property type="match status" value="1"/>
</dbReference>
<evidence type="ECO:0000313" key="8">
    <source>
        <dbReference type="Proteomes" id="UP000289703"/>
    </source>
</evidence>
<dbReference type="Gene3D" id="1.10.10.10">
    <property type="entry name" value="Winged helix-like DNA-binding domain superfamily/Winged helix DNA-binding domain"/>
    <property type="match status" value="1"/>
</dbReference>
<comment type="caution">
    <text evidence="7">The sequence shown here is derived from an EMBL/GenBank/DDBJ whole genome shotgun (WGS) entry which is preliminary data.</text>
</comment>
<sequence length="194" mass="22775">MIYPSLSVDQNHIKNLIHQLSSKDDERAFEQIFDLFYSKMYATAFQYLKNKPLAEEVVSDVFCRIWKKRLELDQIKNFESYLFISVRNLSLNYIRNNSRLSNESLDEQAYHISDPVALPDEVMQAHELQELLNDSIENLPKKCKAIFKMIRFDGLKYKEVASELNISVNTVDTQMRIAIKRISQSLGDFTIKKR</sequence>
<evidence type="ECO:0000256" key="1">
    <source>
        <dbReference type="ARBA" id="ARBA00010641"/>
    </source>
</evidence>
<feature type="domain" description="RNA polymerase sigma-70 region 2" evidence="5">
    <location>
        <begin position="35"/>
        <end position="99"/>
    </location>
</feature>
<dbReference type="Proteomes" id="UP000289703">
    <property type="component" value="Unassembled WGS sequence"/>
</dbReference>
<feature type="domain" description="RNA polymerase sigma factor 70 region 4 type 2" evidence="6">
    <location>
        <begin position="131"/>
        <end position="181"/>
    </location>
</feature>
<dbReference type="NCBIfam" id="TIGR02985">
    <property type="entry name" value="Sig70_bacteroi1"/>
    <property type="match status" value="1"/>
</dbReference>
<dbReference type="Pfam" id="PF08281">
    <property type="entry name" value="Sigma70_r4_2"/>
    <property type="match status" value="1"/>
</dbReference>
<dbReference type="OrthoDB" id="9782991at2"/>
<dbReference type="PANTHER" id="PTHR43133:SF46">
    <property type="entry name" value="RNA POLYMERASE SIGMA-70 FACTOR ECF SUBFAMILY"/>
    <property type="match status" value="1"/>
</dbReference>
<protein>
    <submittedName>
        <fullName evidence="7">RNA polymerase sigma-70 factor</fullName>
    </submittedName>
</protein>
<keyword evidence="2" id="KW-0805">Transcription regulation</keyword>
<dbReference type="InterPro" id="IPR014327">
    <property type="entry name" value="RNA_pol_sigma70_bacteroid"/>
</dbReference>
<dbReference type="InterPro" id="IPR007627">
    <property type="entry name" value="RNA_pol_sigma70_r2"/>
</dbReference>
<dbReference type="Gene3D" id="1.10.1740.10">
    <property type="match status" value="1"/>
</dbReference>
<dbReference type="InterPro" id="IPR013249">
    <property type="entry name" value="RNA_pol_sigma70_r4_t2"/>
</dbReference>